<dbReference type="EMBL" id="MFHI01000009">
    <property type="protein sequence ID" value="OGF79161.1"/>
    <property type="molecule type" value="Genomic_DNA"/>
</dbReference>
<dbReference type="AlphaFoldDB" id="A0A1F5WV44"/>
<dbReference type="PANTHER" id="PTHR22911">
    <property type="entry name" value="ACYL-MALONYL CONDENSING ENZYME-RELATED"/>
    <property type="match status" value="1"/>
</dbReference>
<feature type="transmembrane region" description="Helical" evidence="1">
    <location>
        <begin position="151"/>
        <end position="168"/>
    </location>
</feature>
<comment type="caution">
    <text evidence="3">The sequence shown here is derived from an EMBL/GenBank/DDBJ whole genome shotgun (WGS) entry which is preliminary data.</text>
</comment>
<feature type="domain" description="EamA" evidence="2">
    <location>
        <begin position="150"/>
        <end position="288"/>
    </location>
</feature>
<reference evidence="3 4" key="1">
    <citation type="journal article" date="2016" name="Nat. Commun.">
        <title>Thousands of microbial genomes shed light on interconnected biogeochemical processes in an aquifer system.</title>
        <authorList>
            <person name="Anantharaman K."/>
            <person name="Brown C.T."/>
            <person name="Hug L.A."/>
            <person name="Sharon I."/>
            <person name="Castelle C.J."/>
            <person name="Probst A.J."/>
            <person name="Thomas B.C."/>
            <person name="Singh A."/>
            <person name="Wilkins M.J."/>
            <person name="Karaoz U."/>
            <person name="Brodie E.L."/>
            <person name="Williams K.H."/>
            <person name="Hubbard S.S."/>
            <person name="Banfield J.F."/>
        </authorList>
    </citation>
    <scope>NUCLEOTIDE SEQUENCE [LARGE SCALE GENOMIC DNA]</scope>
</reference>
<feature type="transmembrane region" description="Helical" evidence="1">
    <location>
        <begin position="118"/>
        <end position="139"/>
    </location>
</feature>
<keyword evidence="1" id="KW-0812">Transmembrane</keyword>
<feature type="transmembrane region" description="Helical" evidence="1">
    <location>
        <begin position="35"/>
        <end position="55"/>
    </location>
</feature>
<organism evidence="3 4">
    <name type="scientific">Candidatus Giovannonibacteria bacterium RIFCSPHIGHO2_02_43_13</name>
    <dbReference type="NCBI Taxonomy" id="1798330"/>
    <lineage>
        <taxon>Bacteria</taxon>
        <taxon>Candidatus Giovannoniibacteriota</taxon>
    </lineage>
</organism>
<dbReference type="Pfam" id="PF00892">
    <property type="entry name" value="EamA"/>
    <property type="match status" value="2"/>
</dbReference>
<dbReference type="PANTHER" id="PTHR22911:SF137">
    <property type="entry name" value="SOLUTE CARRIER FAMILY 35 MEMBER G2-RELATED"/>
    <property type="match status" value="1"/>
</dbReference>
<dbReference type="SUPFAM" id="SSF103481">
    <property type="entry name" value="Multidrug resistance efflux transporter EmrE"/>
    <property type="match status" value="2"/>
</dbReference>
<evidence type="ECO:0000313" key="4">
    <source>
        <dbReference type="Proteomes" id="UP000178425"/>
    </source>
</evidence>
<dbReference type="InterPro" id="IPR000620">
    <property type="entry name" value="EamA_dom"/>
</dbReference>
<feature type="transmembrane region" description="Helical" evidence="1">
    <location>
        <begin position="215"/>
        <end position="233"/>
    </location>
</feature>
<feature type="transmembrane region" description="Helical" evidence="1">
    <location>
        <begin position="93"/>
        <end position="112"/>
    </location>
</feature>
<accession>A0A1F5WV44</accession>
<dbReference type="InterPro" id="IPR037185">
    <property type="entry name" value="EmrE-like"/>
</dbReference>
<feature type="transmembrane region" description="Helical" evidence="1">
    <location>
        <begin position="180"/>
        <end position="199"/>
    </location>
</feature>
<evidence type="ECO:0000313" key="3">
    <source>
        <dbReference type="EMBL" id="OGF79161.1"/>
    </source>
</evidence>
<dbReference type="Proteomes" id="UP000178425">
    <property type="component" value="Unassembled WGS sequence"/>
</dbReference>
<feature type="domain" description="EamA" evidence="2">
    <location>
        <begin position="2"/>
        <end position="134"/>
    </location>
</feature>
<feature type="transmembrane region" description="Helical" evidence="1">
    <location>
        <begin position="239"/>
        <end position="265"/>
    </location>
</feature>
<sequence length="290" mass="31744">MIWFLLALGNAITNSAYQAYSNYAVSLKRYSKFSILFWSMASSSILLFAVSWVLGFPEIRAGFWPAVLTTSILNFIAAPILLKGYEIGEFSSVYSMILLTPVFVIVTAFIFLGEVPQMIGIFGIILTIIGLASLSGVTLKNYKEKWRFERGALLGAFVALIYSVTVNFDKLSAKHSDAFFAAAMTAGTIAVLNGVYLLFKYRGSLSVKDFGLKSSYFWYLLPLGIISALAQVLHNSALLIGLVSYTIAIKRIGIVFGVILGWIFFKEKDLGKKMLGATIAVCGVLLILLG</sequence>
<evidence type="ECO:0000256" key="1">
    <source>
        <dbReference type="SAM" id="Phobius"/>
    </source>
</evidence>
<feature type="transmembrane region" description="Helical" evidence="1">
    <location>
        <begin position="61"/>
        <end position="81"/>
    </location>
</feature>
<name>A0A1F5WV44_9BACT</name>
<evidence type="ECO:0000259" key="2">
    <source>
        <dbReference type="Pfam" id="PF00892"/>
    </source>
</evidence>
<keyword evidence="1" id="KW-1133">Transmembrane helix</keyword>
<keyword evidence="1" id="KW-0472">Membrane</keyword>
<protein>
    <recommendedName>
        <fullName evidence="2">EamA domain-containing protein</fullName>
    </recommendedName>
</protein>
<dbReference type="GO" id="GO:0016020">
    <property type="term" value="C:membrane"/>
    <property type="evidence" value="ECO:0007669"/>
    <property type="project" value="InterPro"/>
</dbReference>
<gene>
    <name evidence="3" type="ORF">A2W54_00695</name>
</gene>
<proteinExistence type="predicted"/>